<protein>
    <submittedName>
        <fullName evidence="1">Ankyrin repeat-containing protein ITN1</fullName>
    </submittedName>
</protein>
<evidence type="ECO:0000313" key="1">
    <source>
        <dbReference type="EMBL" id="KAI7999314.1"/>
    </source>
</evidence>
<dbReference type="EMBL" id="CM045765">
    <property type="protein sequence ID" value="KAI7999314.1"/>
    <property type="molecule type" value="Genomic_DNA"/>
</dbReference>
<organism evidence="1 2">
    <name type="scientific">Camellia lanceoleosa</name>
    <dbReference type="NCBI Taxonomy" id="1840588"/>
    <lineage>
        <taxon>Eukaryota</taxon>
        <taxon>Viridiplantae</taxon>
        <taxon>Streptophyta</taxon>
        <taxon>Embryophyta</taxon>
        <taxon>Tracheophyta</taxon>
        <taxon>Spermatophyta</taxon>
        <taxon>Magnoliopsida</taxon>
        <taxon>eudicotyledons</taxon>
        <taxon>Gunneridae</taxon>
        <taxon>Pentapetalae</taxon>
        <taxon>asterids</taxon>
        <taxon>Ericales</taxon>
        <taxon>Theaceae</taxon>
        <taxon>Camellia</taxon>
    </lineage>
</organism>
<name>A0ACC0GEN3_9ERIC</name>
<evidence type="ECO:0000313" key="2">
    <source>
        <dbReference type="Proteomes" id="UP001060215"/>
    </source>
</evidence>
<sequence length="700" mass="78697">MAVTATDEDHSLNADLYKALMSGEENKVIQQCEDLADGPLHILTIHDDTVLHMATYTKQTDIVLHLLEKLDSQHLDKMTRQNDIGNTILHEVAGVEKSVTVARKILEMEPKLLSMSNKHGETALFRAAAYGRTEMFEFLDNEINKIFVGEGPEEDGNYFLKRNDKSTILHASIISDHFELALSIAKRYKHLVVERDGDGMTPLQLLACNQSAFKRARKLTHLHWLLHSCTILAFQFPLQQVLFNFLISPKLVYLFSGVSLEGTTMTEQFKGPSSSCYGMALCEAIRKKNKKYESALELAEFLIAKDTSWHVTLSAINQCKPKCHRYGKFSSASQGQSTDVGLQASTTHGNKAGNAETPLFLATKLGIIEIVEQILKKYPQAAEHIDHHGRNILHIAIKYRQIHIFDFLEKKMEISMMRLLQKIDNNGNSVLHMVALRPDGYKDEKMRSPALVLQEDLLLFERLNKIYATLFTKHFNNDRQTAKQLFVSNNALLHKEAIDWLKRTAENCSIVAVLIATVAFAAAYTIPGGPSQTTGYPILLDQPFFVVFTMTDVLSLTLALTSVIVFLSILTSPFRFKDFKCSLPHKLMLGITLLILSVSMMMLAFGATVILMIHNKERWTKLALYLVAFLPVSVFALTYLPLYLSLMRTSKYLLRKIGEAFPWCRKMSTLAVQTLVSALVAVFIHAAAVFSHAALAVEMV</sequence>
<keyword evidence="2" id="KW-1185">Reference proteome</keyword>
<comment type="caution">
    <text evidence="1">The sequence shown here is derived from an EMBL/GenBank/DDBJ whole genome shotgun (WGS) entry which is preliminary data.</text>
</comment>
<reference evidence="1 2" key="1">
    <citation type="journal article" date="2022" name="Plant J.">
        <title>Chromosome-level genome of Camellia lanceoleosa provides a valuable resource for understanding genome evolution and self-incompatibility.</title>
        <authorList>
            <person name="Gong W."/>
            <person name="Xiao S."/>
            <person name="Wang L."/>
            <person name="Liao Z."/>
            <person name="Chang Y."/>
            <person name="Mo W."/>
            <person name="Hu G."/>
            <person name="Li W."/>
            <person name="Zhao G."/>
            <person name="Zhu H."/>
            <person name="Hu X."/>
            <person name="Ji K."/>
            <person name="Xiang X."/>
            <person name="Song Q."/>
            <person name="Yuan D."/>
            <person name="Jin S."/>
            <person name="Zhang L."/>
        </authorList>
    </citation>
    <scope>NUCLEOTIDE SEQUENCE [LARGE SCALE GENOMIC DNA]</scope>
    <source>
        <strain evidence="1">SQ_2022a</strain>
    </source>
</reference>
<proteinExistence type="predicted"/>
<accession>A0ACC0GEN3</accession>
<dbReference type="Proteomes" id="UP001060215">
    <property type="component" value="Chromosome 8"/>
</dbReference>
<gene>
    <name evidence="1" type="ORF">LOK49_LG09G00234</name>
</gene>